<dbReference type="PIRSF" id="PIRSF026631">
    <property type="entry name" value="UCP026631"/>
    <property type="match status" value="1"/>
</dbReference>
<keyword evidence="1" id="KW-0812">Transmembrane</keyword>
<protein>
    <recommendedName>
        <fullName evidence="2">YdbS-like PH domain-containing protein</fullName>
    </recommendedName>
</protein>
<evidence type="ECO:0000256" key="1">
    <source>
        <dbReference type="SAM" id="Phobius"/>
    </source>
</evidence>
<dbReference type="Pfam" id="PF03703">
    <property type="entry name" value="bPH_2"/>
    <property type="match status" value="2"/>
</dbReference>
<gene>
    <name evidence="3" type="ORF">C1I92_06370</name>
</gene>
<feature type="transmembrane region" description="Helical" evidence="1">
    <location>
        <begin position="38"/>
        <end position="57"/>
    </location>
</feature>
<feature type="domain" description="YdbS-like PH" evidence="2">
    <location>
        <begin position="404"/>
        <end position="472"/>
    </location>
</feature>
<feature type="transmembrane region" description="Helical" evidence="1">
    <location>
        <begin position="356"/>
        <end position="374"/>
    </location>
</feature>
<feature type="transmembrane region" description="Helical" evidence="1">
    <location>
        <begin position="12"/>
        <end position="31"/>
    </location>
</feature>
<dbReference type="PANTHER" id="PTHR34473:SF2">
    <property type="entry name" value="UPF0699 TRANSMEMBRANE PROTEIN YDBT"/>
    <property type="match status" value="1"/>
</dbReference>
<reference evidence="3 4" key="1">
    <citation type="submission" date="2018-01" db="EMBL/GenBank/DDBJ databases">
        <title>Draft genome sequence of Jiangella sp. GTF31.</title>
        <authorList>
            <person name="Sahin N."/>
            <person name="Ay H."/>
            <person name="Saygin H."/>
        </authorList>
    </citation>
    <scope>NUCLEOTIDE SEQUENCE [LARGE SCALE GENOMIC DNA]</scope>
    <source>
        <strain evidence="3 4">GTF31</strain>
    </source>
</reference>
<evidence type="ECO:0000313" key="4">
    <source>
        <dbReference type="Proteomes" id="UP000248764"/>
    </source>
</evidence>
<dbReference type="PANTHER" id="PTHR34473">
    <property type="entry name" value="UPF0699 TRANSMEMBRANE PROTEIN YDBS"/>
    <property type="match status" value="1"/>
</dbReference>
<dbReference type="AlphaFoldDB" id="A0A2W2BC51"/>
<accession>A0A2W2BC51</accession>
<feature type="transmembrane region" description="Helical" evidence="1">
    <location>
        <begin position="380"/>
        <end position="400"/>
    </location>
</feature>
<feature type="transmembrane region" description="Helical" evidence="1">
    <location>
        <begin position="180"/>
        <end position="203"/>
    </location>
</feature>
<evidence type="ECO:0000259" key="2">
    <source>
        <dbReference type="Pfam" id="PF03703"/>
    </source>
</evidence>
<dbReference type="InterPro" id="IPR005182">
    <property type="entry name" value="YdbS-like_PH"/>
</dbReference>
<keyword evidence="4" id="KW-1185">Reference proteome</keyword>
<name>A0A2W2BC51_9ACTN</name>
<proteinExistence type="predicted"/>
<evidence type="ECO:0000313" key="3">
    <source>
        <dbReference type="EMBL" id="PZF85211.1"/>
    </source>
</evidence>
<sequence>MALHPDTVKVTAIWVFGIALGGAIPTTVGIGSGTSYGVALAWVVPAVLLVVLAAAIADHVRWRHSRYRVTPTRMEQHKGMIFTTKRSLARERIRTVDLSADPVQRLFGLVKVSIGTGEQVEAGGRGQSPQTMVLDPVSRDEGERLRALLLDRAPVGADGAEPGVRVLARWDPAWLRFAPLSFWTFALAGIAVGGLFQVLNWFGRESLPVDFTRDVVERIGATQTLVLFALVFVLVGVVATLAITVEAWWAYRLEREPGGTLRVRRGLLTTRSVSIEEQRVRGVEIVEPLGVRSAGAARVDVVTTGLRADPKSEASTLLPAAPMTVAASVAAAVAGVRPGGLLRRHPPAARTRRLRWAIAADVVLAAVVVWLAVASPVRDFWAVVLTVLAAAGCVVLLMLAGDAYRSLGHDLDGEFLVARKGSVRRATVYLQRQGIIGWRVSQSVFQRRAGLLTLTATTAAGARSYSIIDADEHEVLEFGADAVPGLLDPFLVRDPPIADDPEEVVLHDGR</sequence>
<comment type="caution">
    <text evidence="3">The sequence shown here is derived from an EMBL/GenBank/DDBJ whole genome shotgun (WGS) entry which is preliminary data.</text>
</comment>
<keyword evidence="1" id="KW-0472">Membrane</keyword>
<organism evidence="3 4">
    <name type="scientific">Jiangella anatolica</name>
    <dbReference type="NCBI Taxonomy" id="2670374"/>
    <lineage>
        <taxon>Bacteria</taxon>
        <taxon>Bacillati</taxon>
        <taxon>Actinomycetota</taxon>
        <taxon>Actinomycetes</taxon>
        <taxon>Jiangellales</taxon>
        <taxon>Jiangellaceae</taxon>
        <taxon>Jiangella</taxon>
    </lineage>
</organism>
<dbReference type="InterPro" id="IPR014529">
    <property type="entry name" value="UCP026631"/>
</dbReference>
<dbReference type="EMBL" id="POTW01000010">
    <property type="protein sequence ID" value="PZF85211.1"/>
    <property type="molecule type" value="Genomic_DNA"/>
</dbReference>
<keyword evidence="1" id="KW-1133">Transmembrane helix</keyword>
<dbReference type="Proteomes" id="UP000248764">
    <property type="component" value="Unassembled WGS sequence"/>
</dbReference>
<feature type="transmembrane region" description="Helical" evidence="1">
    <location>
        <begin position="224"/>
        <end position="251"/>
    </location>
</feature>
<feature type="domain" description="YdbS-like PH" evidence="2">
    <location>
        <begin position="62"/>
        <end position="146"/>
    </location>
</feature>